<dbReference type="Proteomes" id="UP000664109">
    <property type="component" value="Unassembled WGS sequence"/>
</dbReference>
<dbReference type="Gene3D" id="2.30.110.10">
    <property type="entry name" value="Electron Transport, Fmn-binding Protein, Chain A"/>
    <property type="match status" value="1"/>
</dbReference>
<dbReference type="SUPFAM" id="SSF50475">
    <property type="entry name" value="FMN-binding split barrel"/>
    <property type="match status" value="1"/>
</dbReference>
<proteinExistence type="predicted"/>
<evidence type="ECO:0000313" key="3">
    <source>
        <dbReference type="Proteomes" id="UP000664109"/>
    </source>
</evidence>
<reference evidence="2 3" key="1">
    <citation type="journal article" date="2016" name="Arch. Microbiol.">
        <title>Streptomyces zhihengii sp. nov., isolated from rhizospheric soil of Psammosilene tunicoides.</title>
        <authorList>
            <person name="Huang M.J."/>
            <person name="Fei J.J."/>
            <person name="Salam N."/>
            <person name="Kim C.J."/>
            <person name="Hozzein W.N."/>
            <person name="Xiao M."/>
            <person name="Huang H.Q."/>
            <person name="Li W.J."/>
        </authorList>
    </citation>
    <scope>NUCLEOTIDE SEQUENCE [LARGE SCALE GENOMIC DNA]</scope>
    <source>
        <strain evidence="2 3">YIM T102</strain>
    </source>
</reference>
<comment type="caution">
    <text evidence="2">The sequence shown here is derived from an EMBL/GenBank/DDBJ whole genome shotgun (WGS) entry which is preliminary data.</text>
</comment>
<evidence type="ECO:0000313" key="2">
    <source>
        <dbReference type="EMBL" id="MBM9618203.1"/>
    </source>
</evidence>
<dbReference type="EMBL" id="JAFEJA010000001">
    <property type="protein sequence ID" value="MBM9618203.1"/>
    <property type="molecule type" value="Genomic_DNA"/>
</dbReference>
<accession>A0ABS2ULK8</accession>
<gene>
    <name evidence="2" type="ORF">JE024_05495</name>
</gene>
<dbReference type="InterPro" id="IPR012349">
    <property type="entry name" value="Split_barrel_FMN-bd"/>
</dbReference>
<name>A0ABS2ULK8_9ACTN</name>
<dbReference type="InterPro" id="IPR011576">
    <property type="entry name" value="Pyridox_Oxase_N"/>
</dbReference>
<dbReference type="RefSeq" id="WP_205372498.1">
    <property type="nucleotide sequence ID" value="NZ_JAFEJA010000001.1"/>
</dbReference>
<dbReference type="Pfam" id="PF01243">
    <property type="entry name" value="PNPOx_N"/>
    <property type="match status" value="1"/>
</dbReference>
<sequence length="154" mass="16985">MTTDAPDAPRSLDERLADTRKRFETDVDVWVATADADGHPYLVPLSFHWDGAAFLISTHRNNPTARNLLASGEARLAFGVTRDVVLVHGTAALLEADGLAPGEADAFAARTGFDPRAARPPYPYFRVTPVSVQAWREVNEMRGRELMTDGRWHA</sequence>
<feature type="domain" description="Pyridoxamine 5'-phosphate oxidase N-terminal" evidence="1">
    <location>
        <begin position="29"/>
        <end position="135"/>
    </location>
</feature>
<keyword evidence="3" id="KW-1185">Reference proteome</keyword>
<organism evidence="2 3">
    <name type="scientific">Streptomyces zhihengii</name>
    <dbReference type="NCBI Taxonomy" id="1818004"/>
    <lineage>
        <taxon>Bacteria</taxon>
        <taxon>Bacillati</taxon>
        <taxon>Actinomycetota</taxon>
        <taxon>Actinomycetes</taxon>
        <taxon>Kitasatosporales</taxon>
        <taxon>Streptomycetaceae</taxon>
        <taxon>Streptomyces</taxon>
    </lineage>
</organism>
<evidence type="ECO:0000259" key="1">
    <source>
        <dbReference type="Pfam" id="PF01243"/>
    </source>
</evidence>
<protein>
    <submittedName>
        <fullName evidence="2">Pyridoxamine 5'-phosphate oxidase family protein</fullName>
    </submittedName>
</protein>